<dbReference type="AlphaFoldDB" id="A0A7X0ZGQ3"/>
<proteinExistence type="predicted"/>
<name>A0A7X0ZGQ3_9LIST</name>
<organism evidence="1 2">
    <name type="scientific">Listeria farberi</name>
    <dbReference type="NCBI Taxonomy" id="2713500"/>
    <lineage>
        <taxon>Bacteria</taxon>
        <taxon>Bacillati</taxon>
        <taxon>Bacillota</taxon>
        <taxon>Bacilli</taxon>
        <taxon>Bacillales</taxon>
        <taxon>Listeriaceae</taxon>
        <taxon>Listeria</taxon>
    </lineage>
</organism>
<dbReference type="RefSeq" id="WP_185607712.1">
    <property type="nucleotide sequence ID" value="NZ_JAARZO010000001.1"/>
</dbReference>
<dbReference type="Pfam" id="PF14903">
    <property type="entry name" value="WG_beta_rep"/>
    <property type="match status" value="3"/>
</dbReference>
<protein>
    <submittedName>
        <fullName evidence="1">WG repeat-containing protein</fullName>
    </submittedName>
</protein>
<dbReference type="InterPro" id="IPR032774">
    <property type="entry name" value="WG_beta_rep"/>
</dbReference>
<evidence type="ECO:0000313" key="2">
    <source>
        <dbReference type="Proteomes" id="UP000558070"/>
    </source>
</evidence>
<dbReference type="PANTHER" id="PTHR37841">
    <property type="entry name" value="GLR2918 PROTEIN"/>
    <property type="match status" value="1"/>
</dbReference>
<comment type="caution">
    <text evidence="1">The sequence shown here is derived from an EMBL/GenBank/DDBJ whole genome shotgun (WGS) entry which is preliminary data.</text>
</comment>
<sequence length="797" mass="92083">MIQAIKKVTDSLTIKYDKTTQLQGIIDNNSQEIVPCIYEEISYVKTFDQFIIKQQGVYGILDSSGLVIVKPKYQMIGTKYYLGNILEEGYYIQTNEGIGRIDKNGKIIVEPNNKEIEVKENSFYKAKTLRNETVFYDTSGKKYEGFAGALNEGFIYAIKYLPGSKSIHQIYNQKLELINDQVKINYKSRFSYGYMQVTIEKDGNKYKGFMDKEGKIITKNLYEDLRDFTKEGIARAIKDDEFGVINTKEEVIIPFECNYENIYEFENGFAIVLKNDLCGAVDTSGKQVLPIEYWALSNNYGEGFIYIVDNEEGFVDKNNHRYQLTTMDEGETFFYYDNDGNKAPIKSLDQAYPFLDNGIVARYKNKEGLINPYGEVIVPVKYDKISATILGGIGYVKKGNYWAIINESGEVVTDFKYDLIGFLAPGYCVGRIGGKCTLLSNKGEVSENVFDYIGNKNEVGVFWDFGLLNNAYIPISSLDFNTILDPFEFKNVHSLEIHRNKLCFMTDLGYVDTEGTITEIINPVISSKQATNLIKNDIPLVISKSGIISLKNKIGKIPTMFNYMNNVYYVEVYQKELLNTMLHYESSFLLGFTGAMMEWALYRVKDVAEERVNFNACLQRIQSLYLASFDFDFLTDEYDWYGGFNKYIEKNITDAKEANKLEYLSILDMYIYDFCRFSLLRSSARKIGQNATEMFSLVRAALPKKHQIIFEEWAYDVLKRAKPHCFTGVQDIYTRSIPYDQQMDQLVPREFYFDKEYHWDRLKNEKRIKAYLGQASIKENPYIDHQVLEKKPITFFD</sequence>
<dbReference type="Proteomes" id="UP000558070">
    <property type="component" value="Unassembled WGS sequence"/>
</dbReference>
<reference evidence="1 2" key="1">
    <citation type="submission" date="2020-03" db="EMBL/GenBank/DDBJ databases">
        <title>Soil Listeria distribution.</title>
        <authorList>
            <person name="Liao J."/>
            <person name="Wiedmann M."/>
        </authorList>
    </citation>
    <scope>NUCLEOTIDE SEQUENCE [LARGE SCALE GENOMIC DNA]</scope>
    <source>
        <strain evidence="1 2">FSL L7-0072</strain>
    </source>
</reference>
<accession>A0A7X0ZGQ3</accession>
<dbReference type="EMBL" id="JAARZO010000001">
    <property type="protein sequence ID" value="MBC2286647.1"/>
    <property type="molecule type" value="Genomic_DNA"/>
</dbReference>
<gene>
    <name evidence="1" type="ORF">HCB47_03215</name>
</gene>
<dbReference type="PANTHER" id="PTHR37841:SF1">
    <property type="entry name" value="DUF3298 DOMAIN-CONTAINING PROTEIN"/>
    <property type="match status" value="1"/>
</dbReference>
<evidence type="ECO:0000313" key="1">
    <source>
        <dbReference type="EMBL" id="MBC2286647.1"/>
    </source>
</evidence>